<evidence type="ECO:0000259" key="10">
    <source>
        <dbReference type="SMART" id="SM00861"/>
    </source>
</evidence>
<dbReference type="Pfam" id="PF00456">
    <property type="entry name" value="Transketolase_N"/>
    <property type="match status" value="1"/>
</dbReference>
<dbReference type="InterPro" id="IPR005474">
    <property type="entry name" value="Transketolase_N"/>
</dbReference>
<keyword evidence="7" id="KW-0460">Magnesium</keyword>
<dbReference type="GO" id="GO:0006098">
    <property type="term" value="P:pentose-phosphate shunt"/>
    <property type="evidence" value="ECO:0007669"/>
    <property type="project" value="TreeGrafter"/>
</dbReference>
<proteinExistence type="inferred from homology"/>
<keyword evidence="8" id="KW-0786">Thiamine pyrophosphate</keyword>
<comment type="similarity">
    <text evidence="4">Belongs to the transketolase family.</text>
</comment>
<feature type="domain" description="Transketolase-like pyrimidine-binding" evidence="10">
    <location>
        <begin position="334"/>
        <end position="504"/>
    </location>
</feature>
<dbReference type="GO" id="GO:0005829">
    <property type="term" value="C:cytosol"/>
    <property type="evidence" value="ECO:0007669"/>
    <property type="project" value="TreeGrafter"/>
</dbReference>
<sequence length="640" mass="75136">MIFIMLYNIINNVRLICIKSIQKSKSGHPGMPLGITEIFTFLWYFFYKNNFKNIKNLNKDKIIISNGHGVVIHYVFLYFSNIFKIKELKKLRKFNSLTPAHPELSNFIDASTGPLGQGIGIGIGIGIKNEIFKNKFNKKINIFSNKIWIFCGDGCLMEGVGNESISFCGSLNVNNIILLYDSNNISIDGIIKNYFFENIKQKFNSMNWDVIGPIDGHNYKLIKKSIQKSIKSFFPILIYFKTIIGFLSPDRSYTKSVHGSIFNKIQTINIYKNYTIKYLYKKKIFFDIKKKYFIYYIKNYKFSFLELIRILNNIIIKINLIKIYLKNEKKNINKSTRLISNFIINDLSNFNEFIGGSADLTSSNLTKGNKINSISKKKFNNRFFNYGVREFTMSLINYGIVSEKNMITFCSTFLVFSNYMYSAIRNFNISKLKNIFIFTHDSFFVGEDGPTHQPVEHLKQLRSFPRLFVFRPYNLIELIISWYIIIKLEKNSSSLILSRQNFKNNYVKFININNIIKGGYILNSVNFKIDLTIISSGSDLEHVFNCFFFLKKYFNIKIISLYCFFLFNKQNKSYKNNIFSKKTLFFESSNDIFLNKYNINYLFIFNIKKYGKSATENDLKKYFNFTKKNLIKLCLYIIKI</sequence>
<comment type="cofactor">
    <cofactor evidence="1">
        <name>Ca(2+)</name>
        <dbReference type="ChEBI" id="CHEBI:29108"/>
    </cofactor>
</comment>
<dbReference type="PROSITE" id="PS00801">
    <property type="entry name" value="TRANSKETOLASE_1"/>
    <property type="match status" value="1"/>
</dbReference>
<dbReference type="EMBL" id="CP019943">
    <property type="protein sequence ID" value="AQU89432.1"/>
    <property type="molecule type" value="Genomic_DNA"/>
</dbReference>
<dbReference type="InterPro" id="IPR055152">
    <property type="entry name" value="Transketolase-like_C_2"/>
</dbReference>
<dbReference type="AlphaFoldDB" id="A0A1U9RRA5"/>
<comment type="cofactor">
    <cofactor evidence="2">
        <name>Mg(2+)</name>
        <dbReference type="ChEBI" id="CHEBI:18420"/>
    </cofactor>
</comment>
<dbReference type="InterPro" id="IPR049557">
    <property type="entry name" value="Transketolase_CS"/>
</dbReference>
<dbReference type="Gene3D" id="3.40.50.920">
    <property type="match status" value="1"/>
</dbReference>
<dbReference type="PANTHER" id="PTHR43522:SF2">
    <property type="entry name" value="TRANSKETOLASE 1-RELATED"/>
    <property type="match status" value="1"/>
</dbReference>
<dbReference type="SMART" id="SM00861">
    <property type="entry name" value="Transket_pyr"/>
    <property type="match status" value="1"/>
</dbReference>
<dbReference type="GO" id="GO:0046872">
    <property type="term" value="F:metal ion binding"/>
    <property type="evidence" value="ECO:0007669"/>
    <property type="project" value="UniProtKB-KW"/>
</dbReference>
<dbReference type="SUPFAM" id="SSF52518">
    <property type="entry name" value="Thiamin diphosphate-binding fold (THDP-binding)"/>
    <property type="match status" value="2"/>
</dbReference>
<dbReference type="InterPro" id="IPR005475">
    <property type="entry name" value="Transketolase-like_Pyr-bd"/>
</dbReference>
<organism evidence="11 12">
    <name type="scientific">Carsonella ruddii</name>
    <dbReference type="NCBI Taxonomy" id="114186"/>
    <lineage>
        <taxon>Bacteria</taxon>
        <taxon>Pseudomonadati</taxon>
        <taxon>Pseudomonadota</taxon>
        <taxon>Gammaproteobacteria</taxon>
        <taxon>Oceanospirillales</taxon>
        <taxon>Halomonadaceae</taxon>
        <taxon>Zymobacter group</taxon>
        <taxon>Candidatus Carsonella</taxon>
    </lineage>
</organism>
<dbReference type="InterPro" id="IPR029061">
    <property type="entry name" value="THDP-binding"/>
</dbReference>
<evidence type="ECO:0000313" key="11">
    <source>
        <dbReference type="EMBL" id="AQU89432.1"/>
    </source>
</evidence>
<dbReference type="PANTHER" id="PTHR43522">
    <property type="entry name" value="TRANSKETOLASE"/>
    <property type="match status" value="1"/>
</dbReference>
<protein>
    <submittedName>
        <fullName evidence="11">Transketolase</fullName>
        <ecNumber evidence="11">2.2.1.1</ecNumber>
    </submittedName>
</protein>
<dbReference type="Pfam" id="PF02779">
    <property type="entry name" value="Transket_pyr"/>
    <property type="match status" value="1"/>
</dbReference>
<keyword evidence="6" id="KW-0479">Metal-binding</keyword>
<evidence type="ECO:0000256" key="3">
    <source>
        <dbReference type="ARBA" id="ARBA00001964"/>
    </source>
</evidence>
<dbReference type="InterPro" id="IPR009014">
    <property type="entry name" value="Transketo_C/PFOR_II"/>
</dbReference>
<evidence type="ECO:0000256" key="6">
    <source>
        <dbReference type="ARBA" id="ARBA00022723"/>
    </source>
</evidence>
<evidence type="ECO:0000256" key="1">
    <source>
        <dbReference type="ARBA" id="ARBA00001913"/>
    </source>
</evidence>
<dbReference type="Proteomes" id="UP000189666">
    <property type="component" value="Chromosome"/>
</dbReference>
<dbReference type="GO" id="GO:0004802">
    <property type="term" value="F:transketolase activity"/>
    <property type="evidence" value="ECO:0007669"/>
    <property type="project" value="UniProtKB-EC"/>
</dbReference>
<evidence type="ECO:0000256" key="7">
    <source>
        <dbReference type="ARBA" id="ARBA00022842"/>
    </source>
</evidence>
<evidence type="ECO:0000256" key="5">
    <source>
        <dbReference type="ARBA" id="ARBA00022679"/>
    </source>
</evidence>
<keyword evidence="5 11" id="KW-0808">Transferase</keyword>
<dbReference type="CDD" id="cd07033">
    <property type="entry name" value="TPP_PYR_DXS_TK_like"/>
    <property type="match status" value="1"/>
</dbReference>
<dbReference type="EC" id="2.2.1.1" evidence="11"/>
<accession>A0A1U9RRA5</accession>
<evidence type="ECO:0000313" key="12">
    <source>
        <dbReference type="Proteomes" id="UP000189666"/>
    </source>
</evidence>
<evidence type="ECO:0000256" key="9">
    <source>
        <dbReference type="ARBA" id="ARBA00049473"/>
    </source>
</evidence>
<gene>
    <name evidence="11" type="ORF">BW244_0014</name>
</gene>
<dbReference type="InterPro" id="IPR033247">
    <property type="entry name" value="Transketolase_fam"/>
</dbReference>
<comment type="catalytic activity">
    <reaction evidence="9">
        <text>D-sedoheptulose 7-phosphate + D-glyceraldehyde 3-phosphate = aldehydo-D-ribose 5-phosphate + D-xylulose 5-phosphate</text>
        <dbReference type="Rhea" id="RHEA:10508"/>
        <dbReference type="ChEBI" id="CHEBI:57483"/>
        <dbReference type="ChEBI" id="CHEBI:57737"/>
        <dbReference type="ChEBI" id="CHEBI:58273"/>
        <dbReference type="ChEBI" id="CHEBI:59776"/>
        <dbReference type="EC" id="2.2.1.1"/>
    </reaction>
</comment>
<evidence type="ECO:0000256" key="4">
    <source>
        <dbReference type="ARBA" id="ARBA00007131"/>
    </source>
</evidence>
<evidence type="ECO:0000256" key="2">
    <source>
        <dbReference type="ARBA" id="ARBA00001946"/>
    </source>
</evidence>
<comment type="cofactor">
    <cofactor evidence="3">
        <name>thiamine diphosphate</name>
        <dbReference type="ChEBI" id="CHEBI:58937"/>
    </cofactor>
</comment>
<evidence type="ECO:0000256" key="8">
    <source>
        <dbReference type="ARBA" id="ARBA00023052"/>
    </source>
</evidence>
<reference evidence="11 12" key="1">
    <citation type="submission" date="2017-02" db="EMBL/GenBank/DDBJ databases">
        <title>Complete Genome of Candidatus Carsonella ruddii strain BC, a Nutritional Endosymbiont of Bactericera cockerelli.</title>
        <authorList>
            <person name="Riley A.B."/>
            <person name="Kim D.H."/>
            <person name="Hansen A.K."/>
        </authorList>
    </citation>
    <scope>NUCLEOTIDE SEQUENCE [LARGE SCALE GENOMIC DNA]</scope>
    <source>
        <strain evidence="11 12">BC</strain>
    </source>
</reference>
<dbReference type="Pfam" id="PF22613">
    <property type="entry name" value="Transketolase_C_1"/>
    <property type="match status" value="1"/>
</dbReference>
<name>A0A1U9RRA5_CARRU</name>
<dbReference type="SUPFAM" id="SSF52922">
    <property type="entry name" value="TK C-terminal domain-like"/>
    <property type="match status" value="1"/>
</dbReference>
<dbReference type="Gene3D" id="3.40.50.970">
    <property type="match status" value="2"/>
</dbReference>